<dbReference type="EMBL" id="JAHQCS010000012">
    <property type="protein sequence ID" value="MBU9710266.1"/>
    <property type="molecule type" value="Genomic_DNA"/>
</dbReference>
<dbReference type="Proteomes" id="UP000784880">
    <property type="component" value="Unassembled WGS sequence"/>
</dbReference>
<organism evidence="2 3">
    <name type="scientific">Evansella tamaricis</name>
    <dbReference type="NCBI Taxonomy" id="2069301"/>
    <lineage>
        <taxon>Bacteria</taxon>
        <taxon>Bacillati</taxon>
        <taxon>Bacillota</taxon>
        <taxon>Bacilli</taxon>
        <taxon>Bacillales</taxon>
        <taxon>Bacillaceae</taxon>
        <taxon>Evansella</taxon>
    </lineage>
</organism>
<gene>
    <name evidence="2" type="ORF">KS419_00625</name>
</gene>
<dbReference type="InterPro" id="IPR005370">
    <property type="entry name" value="UPF0180"/>
</dbReference>
<evidence type="ECO:0000256" key="1">
    <source>
        <dbReference type="HAMAP-Rule" id="MF_00506"/>
    </source>
</evidence>
<evidence type="ECO:0000313" key="3">
    <source>
        <dbReference type="Proteomes" id="UP000784880"/>
    </source>
</evidence>
<name>A0ABS6J9A7_9BACI</name>
<dbReference type="RefSeq" id="WP_217064159.1">
    <property type="nucleotide sequence ID" value="NZ_JAHQCS010000012.1"/>
</dbReference>
<dbReference type="HAMAP" id="MF_00506">
    <property type="entry name" value="UPF0180"/>
    <property type="match status" value="1"/>
</dbReference>
<keyword evidence="3" id="KW-1185">Reference proteome</keyword>
<accession>A0ABS6J9A7</accession>
<comment type="similarity">
    <text evidence="1">Belongs to the UPF0180 family.</text>
</comment>
<reference evidence="2 3" key="1">
    <citation type="submission" date="2021-06" db="EMBL/GenBank/DDBJ databases">
        <title>Bacillus sp. RD4P76, an endophyte from a halophyte.</title>
        <authorList>
            <person name="Sun J.-Q."/>
        </authorList>
    </citation>
    <scope>NUCLEOTIDE SEQUENCE [LARGE SCALE GENOMIC DNA]</scope>
    <source>
        <strain evidence="2 3">CGMCC 1.15917</strain>
    </source>
</reference>
<evidence type="ECO:0000313" key="2">
    <source>
        <dbReference type="EMBL" id="MBU9710266.1"/>
    </source>
</evidence>
<sequence length="84" mass="9094">MAKIGVEQSLTDVQQALEARGHQVVQLQQEQDAADCDCCVITGQDENMMGMQDTVTKGSVISAQGLNAEQICEQVESRVNQSPQ</sequence>
<protein>
    <recommendedName>
        <fullName evidence="1">UPF0180 protein KS419_00625</fullName>
    </recommendedName>
</protein>
<dbReference type="NCBIfam" id="NF002845">
    <property type="entry name" value="PRK03094.1"/>
    <property type="match status" value="1"/>
</dbReference>
<dbReference type="Pfam" id="PF03698">
    <property type="entry name" value="UPF0180"/>
    <property type="match status" value="1"/>
</dbReference>
<proteinExistence type="inferred from homology"/>
<comment type="caution">
    <text evidence="2">The sequence shown here is derived from an EMBL/GenBank/DDBJ whole genome shotgun (WGS) entry which is preliminary data.</text>
</comment>